<name>A0ABN6RWD3_9BACT</name>
<sequence>MFLFSGSHSGKEEEVTGVMEFQSLLKKAEKGLMVRTDSRKVQEGECFVAMPGTSVRGIDYIPAALDNGAAFVVAAEADRDLVAPVVEDRAAAVYVDNPAAALGELARAFFKVEQRDIKLVGITGTNGKTTTSYIIEHLFAAAGLKVGVLGTVTYRWPGFEMDAPLTTPDCWMLHELLFNMKKADVDVVVMEVSSHALDQYRVAGLDFHAGVFTNLTQDHLDYHETMEEYFRAKSMLFMDYPLPRKANVLNYNDTYGRRLLKACEDGVGYGIGDTALVEQEVGKKPLVQGRILSMTGQGIELETSYKGKSWVIHSPLVGAFNAMNLLAAQAVGLQLGLNCKDMRKLSTFPGVPGRLERVMNDAGLDIFVDYAHTPDALENVQQALKKLDFNRLITVFGCGGDRDRVKRPLMAEAVARYADIAVLTSDNPRTEDPLAILDDARPGLKGAARVLEHVDRQTAITMAIGEMRPGDALLIAGKGHEDYQVIGKEKRHFSDKEAALKGIEETRS</sequence>
<evidence type="ECO:0000256" key="6">
    <source>
        <dbReference type="ARBA" id="ARBA00023316"/>
    </source>
</evidence>
<reference evidence="12" key="1">
    <citation type="submission" date="2022-08" db="EMBL/GenBank/DDBJ databases">
        <title>Genome Sequence of the sulphate-reducing bacterium, Pseudodesulfovibrio portus JCM14722.</title>
        <authorList>
            <person name="Kondo R."/>
            <person name="Kataoka T."/>
        </authorList>
    </citation>
    <scope>NUCLEOTIDE SEQUENCE</scope>
    <source>
        <strain evidence="12">JCM 14722</strain>
    </source>
</reference>
<dbReference type="InterPro" id="IPR036615">
    <property type="entry name" value="Mur_ligase_C_dom_sf"/>
</dbReference>
<evidence type="ECO:0000256" key="5">
    <source>
        <dbReference type="ARBA" id="ARBA00023306"/>
    </source>
</evidence>
<dbReference type="NCBIfam" id="NF001124">
    <property type="entry name" value="PRK00139.1-2"/>
    <property type="match status" value="1"/>
</dbReference>
<comment type="similarity">
    <text evidence="1 7">Belongs to the MurCDEF family. MurE subfamily.</text>
</comment>
<feature type="binding site" evidence="7">
    <location>
        <position position="402"/>
    </location>
    <ligand>
        <name>meso-2,6-diaminopimelate</name>
        <dbReference type="ChEBI" id="CHEBI:57791"/>
    </ligand>
</feature>
<comment type="PTM">
    <text evidence="7">Carboxylation is probably crucial for Mg(2+) binding and, consequently, for the gamma-phosphate positioning of ATP.</text>
</comment>
<proteinExistence type="inferred from homology"/>
<dbReference type="InterPro" id="IPR036565">
    <property type="entry name" value="Mur-like_cat_sf"/>
</dbReference>
<dbReference type="GO" id="GO:0016874">
    <property type="term" value="F:ligase activity"/>
    <property type="evidence" value="ECO:0007669"/>
    <property type="project" value="UniProtKB-KW"/>
</dbReference>
<comment type="cofactor">
    <cofactor evidence="7">
        <name>Mg(2+)</name>
        <dbReference type="ChEBI" id="CHEBI:18420"/>
    </cofactor>
</comment>
<dbReference type="PANTHER" id="PTHR23135">
    <property type="entry name" value="MUR LIGASE FAMILY MEMBER"/>
    <property type="match status" value="1"/>
</dbReference>
<dbReference type="Pfam" id="PF02875">
    <property type="entry name" value="Mur_ligase_C"/>
    <property type="match status" value="1"/>
</dbReference>
<keyword evidence="5 7" id="KW-0131">Cell cycle</keyword>
<keyword evidence="7" id="KW-0460">Magnesium</keyword>
<dbReference type="SUPFAM" id="SSF53623">
    <property type="entry name" value="MurD-like peptide ligases, catalytic domain"/>
    <property type="match status" value="1"/>
</dbReference>
<dbReference type="NCBIfam" id="TIGR01085">
    <property type="entry name" value="murE"/>
    <property type="match status" value="1"/>
</dbReference>
<feature type="binding site" evidence="7">
    <location>
        <position position="477"/>
    </location>
    <ligand>
        <name>meso-2,6-diaminopimelate</name>
        <dbReference type="ChEBI" id="CHEBI:57791"/>
    </ligand>
</feature>
<evidence type="ECO:0000313" key="13">
    <source>
        <dbReference type="Proteomes" id="UP001061361"/>
    </source>
</evidence>
<comment type="function">
    <text evidence="7">Catalyzes the addition of meso-diaminopimelic acid to the nucleotide precursor UDP-N-acetylmuramoyl-L-alanyl-D-glutamate (UMAG) in the biosynthesis of bacterial cell-wall peptidoglycan.</text>
</comment>
<keyword evidence="2 7" id="KW-0132">Cell division</keyword>
<feature type="domain" description="Mur ligase C-terminal" evidence="10">
    <location>
        <begin position="353"/>
        <end position="479"/>
    </location>
</feature>
<dbReference type="PANTHER" id="PTHR23135:SF4">
    <property type="entry name" value="UDP-N-ACETYLMURAMOYL-L-ALANYL-D-GLUTAMATE--2,6-DIAMINOPIMELATE LIGASE MURE HOMOLOG, CHLOROPLASTIC"/>
    <property type="match status" value="1"/>
</dbReference>
<feature type="binding site" evidence="7">
    <location>
        <position position="199"/>
    </location>
    <ligand>
        <name>UDP-N-acetyl-alpha-D-muramoyl-L-alanyl-D-glutamate</name>
        <dbReference type="ChEBI" id="CHEBI:83900"/>
    </ligand>
</feature>
<keyword evidence="7" id="KW-0547">Nucleotide-binding</keyword>
<feature type="binding site" evidence="7">
    <location>
        <position position="481"/>
    </location>
    <ligand>
        <name>meso-2,6-diaminopimelate</name>
        <dbReference type="ChEBI" id="CHEBI:57791"/>
    </ligand>
</feature>
<keyword evidence="6 7" id="KW-0961">Cell wall biogenesis/degradation</keyword>
<keyword evidence="7" id="KW-0963">Cytoplasm</keyword>
<comment type="catalytic activity">
    <reaction evidence="7">
        <text>UDP-N-acetyl-alpha-D-muramoyl-L-alanyl-D-glutamate + meso-2,6-diaminopimelate + ATP = UDP-N-acetyl-alpha-D-muramoyl-L-alanyl-gamma-D-glutamyl-meso-2,6-diaminopimelate + ADP + phosphate + H(+)</text>
        <dbReference type="Rhea" id="RHEA:23676"/>
        <dbReference type="ChEBI" id="CHEBI:15378"/>
        <dbReference type="ChEBI" id="CHEBI:30616"/>
        <dbReference type="ChEBI" id="CHEBI:43474"/>
        <dbReference type="ChEBI" id="CHEBI:57791"/>
        <dbReference type="ChEBI" id="CHEBI:83900"/>
        <dbReference type="ChEBI" id="CHEBI:83905"/>
        <dbReference type="ChEBI" id="CHEBI:456216"/>
        <dbReference type="EC" id="6.3.2.13"/>
    </reaction>
</comment>
<protein>
    <recommendedName>
        <fullName evidence="7">UDP-N-acetylmuramoyl-L-alanyl-D-glutamate--2,6-diaminopimelate ligase</fullName>
        <ecNumber evidence="7">6.3.2.13</ecNumber>
    </recommendedName>
    <alternativeName>
        <fullName evidence="7">Meso-A2pm-adding enzyme</fullName>
    </alternativeName>
    <alternativeName>
        <fullName evidence="7">Meso-diaminopimelate-adding enzyme</fullName>
    </alternativeName>
    <alternativeName>
        <fullName evidence="7">UDP-MurNAc-L-Ala-D-Glu:meso-diaminopimelate ligase</fullName>
    </alternativeName>
    <alternativeName>
        <fullName evidence="7">UDP-MurNAc-tripeptide synthetase</fullName>
    </alternativeName>
    <alternativeName>
        <fullName evidence="7">UDP-N-acetylmuramyl-tripeptide synthetase</fullName>
    </alternativeName>
</protein>
<evidence type="ECO:0000256" key="1">
    <source>
        <dbReference type="ARBA" id="ARBA00005898"/>
    </source>
</evidence>
<evidence type="ECO:0000256" key="4">
    <source>
        <dbReference type="ARBA" id="ARBA00022984"/>
    </source>
</evidence>
<evidence type="ECO:0000259" key="11">
    <source>
        <dbReference type="Pfam" id="PF08245"/>
    </source>
</evidence>
<dbReference type="InterPro" id="IPR013221">
    <property type="entry name" value="Mur_ligase_cen"/>
</dbReference>
<evidence type="ECO:0000259" key="10">
    <source>
        <dbReference type="Pfam" id="PF02875"/>
    </source>
</evidence>
<dbReference type="InterPro" id="IPR004101">
    <property type="entry name" value="Mur_ligase_C"/>
</dbReference>
<comment type="subcellular location">
    <subcellularLocation>
        <location evidence="7 8">Cytoplasm</location>
    </subcellularLocation>
</comment>
<dbReference type="SUPFAM" id="SSF63418">
    <property type="entry name" value="MurE/MurF N-terminal domain"/>
    <property type="match status" value="1"/>
</dbReference>
<dbReference type="InterPro" id="IPR000713">
    <property type="entry name" value="Mur_ligase_N"/>
</dbReference>
<dbReference type="EC" id="6.3.2.13" evidence="7"/>
<keyword evidence="7" id="KW-0067">ATP-binding</keyword>
<keyword evidence="3 7" id="KW-0133">Cell shape</keyword>
<organism evidence="12 13">
    <name type="scientific">Pseudodesulfovibrio portus</name>
    <dbReference type="NCBI Taxonomy" id="231439"/>
    <lineage>
        <taxon>Bacteria</taxon>
        <taxon>Pseudomonadati</taxon>
        <taxon>Thermodesulfobacteriota</taxon>
        <taxon>Desulfovibrionia</taxon>
        <taxon>Desulfovibrionales</taxon>
        <taxon>Desulfovibrionaceae</taxon>
    </lineage>
</organism>
<evidence type="ECO:0000256" key="2">
    <source>
        <dbReference type="ARBA" id="ARBA00022618"/>
    </source>
</evidence>
<dbReference type="Pfam" id="PF01225">
    <property type="entry name" value="Mur_ligase"/>
    <property type="match status" value="1"/>
</dbReference>
<feature type="modified residue" description="N6-carboxylysine" evidence="7">
    <location>
        <position position="233"/>
    </location>
</feature>
<evidence type="ECO:0000256" key="3">
    <source>
        <dbReference type="ARBA" id="ARBA00022960"/>
    </source>
</evidence>
<dbReference type="SUPFAM" id="SSF53244">
    <property type="entry name" value="MurD-like peptide ligases, peptide-binding domain"/>
    <property type="match status" value="1"/>
</dbReference>
<feature type="binding site" evidence="7">
    <location>
        <begin position="166"/>
        <end position="167"/>
    </location>
    <ligand>
        <name>UDP-N-acetyl-alpha-D-muramoyl-L-alanyl-D-glutamate</name>
        <dbReference type="ChEBI" id="CHEBI:83900"/>
    </ligand>
</feature>
<dbReference type="InterPro" id="IPR005761">
    <property type="entry name" value="UDP-N-AcMur-Glu-dNH2Pim_ligase"/>
</dbReference>
<dbReference type="Pfam" id="PF08245">
    <property type="entry name" value="Mur_ligase_M"/>
    <property type="match status" value="1"/>
</dbReference>
<dbReference type="Gene3D" id="3.90.190.20">
    <property type="entry name" value="Mur ligase, C-terminal domain"/>
    <property type="match status" value="1"/>
</dbReference>
<comment type="caution">
    <text evidence="7">Lacks conserved residue(s) required for the propagation of feature annotation.</text>
</comment>
<feature type="domain" description="Mur ligase N-terminal catalytic" evidence="9">
    <location>
        <begin position="33"/>
        <end position="109"/>
    </location>
</feature>
<evidence type="ECO:0000313" key="12">
    <source>
        <dbReference type="EMBL" id="BDQ33696.1"/>
    </source>
</evidence>
<gene>
    <name evidence="7 12" type="primary">murE</name>
    <name evidence="12" type="ORF">JCM14722_12380</name>
</gene>
<evidence type="ECO:0000256" key="8">
    <source>
        <dbReference type="RuleBase" id="RU004135"/>
    </source>
</evidence>
<evidence type="ECO:0000259" key="9">
    <source>
        <dbReference type="Pfam" id="PF01225"/>
    </source>
</evidence>
<accession>A0ABN6RWD3</accession>
<feature type="domain" description="Mur ligase central" evidence="11">
    <location>
        <begin position="122"/>
        <end position="331"/>
    </location>
</feature>
<dbReference type="NCBIfam" id="NF001126">
    <property type="entry name" value="PRK00139.1-4"/>
    <property type="match status" value="1"/>
</dbReference>
<dbReference type="Gene3D" id="3.40.1190.10">
    <property type="entry name" value="Mur-like, catalytic domain"/>
    <property type="match status" value="1"/>
</dbReference>
<dbReference type="InterPro" id="IPR035911">
    <property type="entry name" value="MurE/MurF_N"/>
</dbReference>
<keyword evidence="4 7" id="KW-0573">Peptidoglycan synthesis</keyword>
<dbReference type="HAMAP" id="MF_00208">
    <property type="entry name" value="MurE"/>
    <property type="match status" value="1"/>
</dbReference>
<feature type="short sequence motif" description="Meso-diaminopimelate recognition motif" evidence="7">
    <location>
        <begin position="426"/>
        <end position="429"/>
    </location>
</feature>
<keyword evidence="13" id="KW-1185">Reference proteome</keyword>
<feature type="binding site" evidence="7">
    <location>
        <begin position="426"/>
        <end position="429"/>
    </location>
    <ligand>
        <name>meso-2,6-diaminopimelate</name>
        <dbReference type="ChEBI" id="CHEBI:57791"/>
    </ligand>
</feature>
<dbReference type="RefSeq" id="WP_264983757.1">
    <property type="nucleotide sequence ID" value="NZ_AP026708.1"/>
</dbReference>
<feature type="binding site" evidence="7">
    <location>
        <begin position="124"/>
        <end position="130"/>
    </location>
    <ligand>
        <name>ATP</name>
        <dbReference type="ChEBI" id="CHEBI:30616"/>
    </ligand>
</feature>
<comment type="pathway">
    <text evidence="7 8">Cell wall biogenesis; peptidoglycan biosynthesis.</text>
</comment>
<feature type="binding site" evidence="7">
    <location>
        <position position="201"/>
    </location>
    <ligand>
        <name>UDP-N-acetyl-alpha-D-muramoyl-L-alanyl-D-glutamate</name>
        <dbReference type="ChEBI" id="CHEBI:83900"/>
    </ligand>
</feature>
<keyword evidence="7 12" id="KW-0436">Ligase</keyword>
<dbReference type="EMBL" id="AP026708">
    <property type="protein sequence ID" value="BDQ33696.1"/>
    <property type="molecule type" value="Genomic_DNA"/>
</dbReference>
<dbReference type="Gene3D" id="3.40.1390.10">
    <property type="entry name" value="MurE/MurF, N-terminal domain"/>
    <property type="match status" value="1"/>
</dbReference>
<feature type="binding site" evidence="7">
    <location>
        <position position="38"/>
    </location>
    <ligand>
        <name>UDP-N-acetyl-alpha-D-muramoyl-L-alanyl-D-glutamate</name>
        <dbReference type="ChEBI" id="CHEBI:83900"/>
    </ligand>
</feature>
<dbReference type="Proteomes" id="UP001061361">
    <property type="component" value="Chromosome"/>
</dbReference>
<feature type="binding site" evidence="7">
    <location>
        <position position="193"/>
    </location>
    <ligand>
        <name>UDP-N-acetyl-alpha-D-muramoyl-L-alanyl-D-glutamate</name>
        <dbReference type="ChEBI" id="CHEBI:83900"/>
    </ligand>
</feature>
<evidence type="ECO:0000256" key="7">
    <source>
        <dbReference type="HAMAP-Rule" id="MF_00208"/>
    </source>
</evidence>